<evidence type="ECO:0000256" key="2">
    <source>
        <dbReference type="SAM" id="Phobius"/>
    </source>
</evidence>
<dbReference type="GeneID" id="18917544"/>
<reference evidence="3 4" key="1">
    <citation type="journal article" date="2012" name="BMC Genomics">
        <title>Comparative genomics of the white-rot fungi, Phanerochaete carnosa and P. chrysosporium, to elucidate the genetic basis of the distinct wood types they colonize.</title>
        <authorList>
            <person name="Suzuki H."/>
            <person name="MacDonald J."/>
            <person name="Syed K."/>
            <person name="Salamov A."/>
            <person name="Hori C."/>
            <person name="Aerts A."/>
            <person name="Henrissat B."/>
            <person name="Wiebenga A."/>
            <person name="vanKuyk P.A."/>
            <person name="Barry K."/>
            <person name="Lindquist E."/>
            <person name="LaButti K."/>
            <person name="Lapidus A."/>
            <person name="Lucas S."/>
            <person name="Coutinho P."/>
            <person name="Gong Y."/>
            <person name="Samejima M."/>
            <person name="Mahadevan R."/>
            <person name="Abou-Zaid M."/>
            <person name="de Vries R.P."/>
            <person name="Igarashi K."/>
            <person name="Yadav J.S."/>
            <person name="Grigoriev I.V."/>
            <person name="Master E.R."/>
        </authorList>
    </citation>
    <scope>NUCLEOTIDE SEQUENCE [LARGE SCALE GENOMIC DNA]</scope>
    <source>
        <strain evidence="3 4">HHB-10118-sp</strain>
    </source>
</reference>
<feature type="transmembrane region" description="Helical" evidence="2">
    <location>
        <begin position="172"/>
        <end position="194"/>
    </location>
</feature>
<dbReference type="HOGENOM" id="CLU_1366687_0_0_1"/>
<dbReference type="Proteomes" id="UP000008370">
    <property type="component" value="Unassembled WGS sequence"/>
</dbReference>
<dbReference type="AlphaFoldDB" id="K5W2T8"/>
<accession>K5W2T8</accession>
<keyword evidence="2" id="KW-1133">Transmembrane helix</keyword>
<proteinExistence type="predicted"/>
<name>K5W2T8_PHACS</name>
<keyword evidence="2" id="KW-0812">Transmembrane</keyword>
<organism evidence="3 4">
    <name type="scientific">Phanerochaete carnosa (strain HHB-10118-sp)</name>
    <name type="common">White-rot fungus</name>
    <name type="synonym">Peniophora carnosa</name>
    <dbReference type="NCBI Taxonomy" id="650164"/>
    <lineage>
        <taxon>Eukaryota</taxon>
        <taxon>Fungi</taxon>
        <taxon>Dikarya</taxon>
        <taxon>Basidiomycota</taxon>
        <taxon>Agaricomycotina</taxon>
        <taxon>Agaricomycetes</taxon>
        <taxon>Polyporales</taxon>
        <taxon>Phanerochaetaceae</taxon>
        <taxon>Phanerochaete</taxon>
    </lineage>
</organism>
<dbReference type="RefSeq" id="XP_007398132.1">
    <property type="nucleotide sequence ID" value="XM_007398070.1"/>
</dbReference>
<evidence type="ECO:0000256" key="1">
    <source>
        <dbReference type="SAM" id="MobiDB-lite"/>
    </source>
</evidence>
<sequence length="200" mass="21583">MIATTPCGRGHGQSASVSQQPAGDSTDVRYISAADHPSSRSWHCLHLPRPYAAPTATTPAPIHIAADGTNGPRLKIFPQLNIMPFSSVILSFPSVVIYSVIAAFAWLISLLYLYVLLLGLSHLDSLLIPLSKLSRLVAAEAVADHDHHADALALLHGTWKMYLTSLGRDLEMASALCAAVLAYVIPLMLHAVYAHDRNRC</sequence>
<dbReference type="EMBL" id="JH930474">
    <property type="protein sequence ID" value="EKM53440.1"/>
    <property type="molecule type" value="Genomic_DNA"/>
</dbReference>
<feature type="region of interest" description="Disordered" evidence="1">
    <location>
        <begin position="1"/>
        <end position="23"/>
    </location>
</feature>
<dbReference type="KEGG" id="pco:PHACADRAFT_259825"/>
<keyword evidence="2" id="KW-0472">Membrane</keyword>
<evidence type="ECO:0000313" key="3">
    <source>
        <dbReference type="EMBL" id="EKM53440.1"/>
    </source>
</evidence>
<feature type="transmembrane region" description="Helical" evidence="2">
    <location>
        <begin position="95"/>
        <end position="117"/>
    </location>
</feature>
<protein>
    <submittedName>
        <fullName evidence="3">Uncharacterized protein</fullName>
    </submittedName>
</protein>
<evidence type="ECO:0000313" key="4">
    <source>
        <dbReference type="Proteomes" id="UP000008370"/>
    </source>
</evidence>
<keyword evidence="4" id="KW-1185">Reference proteome</keyword>
<feature type="compositionally biased region" description="Polar residues" evidence="1">
    <location>
        <begin position="13"/>
        <end position="23"/>
    </location>
</feature>
<gene>
    <name evidence="3" type="ORF">PHACADRAFT_259825</name>
</gene>
<dbReference type="InParanoid" id="K5W2T8"/>